<keyword evidence="4 6" id="KW-0238">DNA-binding</keyword>
<comment type="function">
    <text evidence="6">Sigma factors are initiation factors that promote the attachment of RNA polymerase to specific initiation sites and are then released. This sigma factor is the primary sigma factor during exponential growth.</text>
</comment>
<evidence type="ECO:0000313" key="10">
    <source>
        <dbReference type="EMBL" id="MSS77072.1"/>
    </source>
</evidence>
<dbReference type="NCBIfam" id="TIGR02937">
    <property type="entry name" value="sigma70-ECF"/>
    <property type="match status" value="1"/>
</dbReference>
<keyword evidence="5 6" id="KW-0804">Transcription</keyword>
<dbReference type="InterPro" id="IPR007630">
    <property type="entry name" value="RNA_pol_sigma70_r4"/>
</dbReference>
<evidence type="ECO:0000259" key="8">
    <source>
        <dbReference type="PROSITE" id="PS00715"/>
    </source>
</evidence>
<dbReference type="FunFam" id="1.10.10.10:FF:000002">
    <property type="entry name" value="RNA polymerase sigma factor SigA"/>
    <property type="match status" value="1"/>
</dbReference>
<dbReference type="RefSeq" id="WP_154538920.1">
    <property type="nucleotide sequence ID" value="NZ_VULQ01000001.1"/>
</dbReference>
<evidence type="ECO:0000256" key="4">
    <source>
        <dbReference type="ARBA" id="ARBA00023125"/>
    </source>
</evidence>
<dbReference type="Pfam" id="PF04542">
    <property type="entry name" value="Sigma70_r2"/>
    <property type="match status" value="1"/>
</dbReference>
<comment type="caution">
    <text evidence="10">The sequence shown here is derived from an EMBL/GenBank/DDBJ whole genome shotgun (WGS) entry which is preliminary data.</text>
</comment>
<evidence type="ECO:0000256" key="2">
    <source>
        <dbReference type="ARBA" id="ARBA00023015"/>
    </source>
</evidence>
<dbReference type="Pfam" id="PF00140">
    <property type="entry name" value="Sigma70_r1_2"/>
    <property type="match status" value="1"/>
</dbReference>
<dbReference type="InterPro" id="IPR000943">
    <property type="entry name" value="RNA_pol_sigma70"/>
</dbReference>
<dbReference type="InterPro" id="IPR009042">
    <property type="entry name" value="RNA_pol_sigma70_r1_2"/>
</dbReference>
<dbReference type="PROSITE" id="PS00716">
    <property type="entry name" value="SIGMA70_2"/>
    <property type="match status" value="1"/>
</dbReference>
<evidence type="ECO:0000256" key="7">
    <source>
        <dbReference type="SAM" id="Coils"/>
    </source>
</evidence>
<evidence type="ECO:0000259" key="9">
    <source>
        <dbReference type="PROSITE" id="PS00716"/>
    </source>
</evidence>
<keyword evidence="7" id="KW-0175">Coiled coil</keyword>
<dbReference type="NCBIfam" id="TIGR02393">
    <property type="entry name" value="RpoD_Cterm"/>
    <property type="match status" value="1"/>
</dbReference>
<feature type="region of interest" description="Sigma-70 factor domain-2" evidence="6">
    <location>
        <begin position="388"/>
        <end position="458"/>
    </location>
</feature>
<name>A0A6N7VQB3_9FIRM</name>
<dbReference type="Pfam" id="PF04545">
    <property type="entry name" value="Sigma70_r4"/>
    <property type="match status" value="1"/>
</dbReference>
<gene>
    <name evidence="10" type="primary">rpoD</name>
    <name evidence="6" type="synonym">sigA</name>
    <name evidence="10" type="ORF">FYJ26_01265</name>
</gene>
<feature type="region of interest" description="Sigma-70 factor domain-4" evidence="6">
    <location>
        <begin position="556"/>
        <end position="609"/>
    </location>
</feature>
<dbReference type="SUPFAM" id="SSF88946">
    <property type="entry name" value="Sigma2 domain of RNA polymerase sigma factors"/>
    <property type="match status" value="1"/>
</dbReference>
<comment type="similarity">
    <text evidence="6">Belongs to the sigma-70 factor family. RpoD/SigA subfamily.</text>
</comment>
<comment type="subunit">
    <text evidence="6">Interacts transiently with the RNA polymerase catalytic core.</text>
</comment>
<dbReference type="InterPro" id="IPR007624">
    <property type="entry name" value="RNA_pol_sigma70_r3"/>
</dbReference>
<dbReference type="Proteomes" id="UP000441925">
    <property type="component" value="Unassembled WGS sequence"/>
</dbReference>
<dbReference type="FunFam" id="1.10.601.10:FF:000001">
    <property type="entry name" value="RNA polymerase sigma factor SigA"/>
    <property type="match status" value="1"/>
</dbReference>
<dbReference type="GO" id="GO:0016987">
    <property type="term" value="F:sigma factor activity"/>
    <property type="evidence" value="ECO:0007669"/>
    <property type="project" value="UniProtKB-UniRule"/>
</dbReference>
<dbReference type="InterPro" id="IPR036388">
    <property type="entry name" value="WH-like_DNA-bd_sf"/>
</dbReference>
<dbReference type="PRINTS" id="PR00046">
    <property type="entry name" value="SIGMA70FCT"/>
</dbReference>
<dbReference type="InterPro" id="IPR012760">
    <property type="entry name" value="RNA_pol_sigma_RpoD_C"/>
</dbReference>
<dbReference type="Gene3D" id="1.10.601.10">
    <property type="entry name" value="RNA Polymerase Primary Sigma Factor"/>
    <property type="match status" value="1"/>
</dbReference>
<sequence>MTSDNDKMLEDDLLKEIIDEFKSISESQDGVVTYKQIYTFESISEMEDEGKKYVIGQIISNGIEIVEEQRTILDEDEDTEDDLEDDLDDDLEDELDEDEDFSDELLEDHMKRANVKEKIDKKASQNDVVGIKTDDPVKMYLKEIGKVKLLDAREEIYLAKKMELGDIALRSKAGKKLTKQNKTKLALDIFYGDLSITLLKANSLTKEGKELDEDTRVNILSLIDIGSQFQNMLNQELTEDQRDAIKSKILICDIAQKSILDKELSEKEANILCDLFDNFGKLVATKESDDIVSLIYLAFSDLYKKGVEDQSLKTNDRLLINDLINFGNKAKQILDKKTLSEDSIKDLERFKAIKSLCNKIFSDKGFDSEDVKKLNKAIFDANRAKQKLAETNLRLVVSIAKKYVGRGMSFLDLIQEGNMGLMKAVDKYDYNRGFKFSTYATWWIRQAITRAIADQARTIRIPVHMVETINKLVRIQRQLVQDLGRDPSNEEIAEQMGIEVEKVQEIRKIAQEPVSLETPIGEEEDSHLGDFIEDDTAINPDDAANYSMLRDQLNEVLSCLGAREKRVLQLRFGLIDGTPRTLEEVGKEFDVTRERIRQIEAKALRKLKSPNKSELLRDFL</sequence>
<evidence type="ECO:0000256" key="3">
    <source>
        <dbReference type="ARBA" id="ARBA00023082"/>
    </source>
</evidence>
<keyword evidence="11" id="KW-1185">Reference proteome</keyword>
<dbReference type="CDD" id="cd06171">
    <property type="entry name" value="Sigma70_r4"/>
    <property type="match status" value="1"/>
</dbReference>
<dbReference type="PROSITE" id="PS00715">
    <property type="entry name" value="SIGMA70_1"/>
    <property type="match status" value="1"/>
</dbReference>
<evidence type="ECO:0000313" key="11">
    <source>
        <dbReference type="Proteomes" id="UP000441925"/>
    </source>
</evidence>
<feature type="domain" description="RNA polymerase sigma-70" evidence="9">
    <location>
        <begin position="581"/>
        <end position="607"/>
    </location>
</feature>
<dbReference type="InterPro" id="IPR014284">
    <property type="entry name" value="RNA_pol_sigma-70_dom"/>
</dbReference>
<dbReference type="EMBL" id="VULQ01000001">
    <property type="protein sequence ID" value="MSS77072.1"/>
    <property type="molecule type" value="Genomic_DNA"/>
</dbReference>
<comment type="subcellular location">
    <subcellularLocation>
        <location evidence="6">Cytoplasm</location>
    </subcellularLocation>
</comment>
<dbReference type="InterPro" id="IPR007627">
    <property type="entry name" value="RNA_pol_sigma70_r2"/>
</dbReference>
<dbReference type="GO" id="GO:0006352">
    <property type="term" value="P:DNA-templated transcription initiation"/>
    <property type="evidence" value="ECO:0007669"/>
    <property type="project" value="UniProtKB-UniRule"/>
</dbReference>
<feature type="domain" description="RNA polymerase sigma-70" evidence="8">
    <location>
        <begin position="412"/>
        <end position="425"/>
    </location>
</feature>
<dbReference type="GO" id="GO:0003677">
    <property type="term" value="F:DNA binding"/>
    <property type="evidence" value="ECO:0007669"/>
    <property type="project" value="UniProtKB-UniRule"/>
</dbReference>
<dbReference type="Pfam" id="PF04539">
    <property type="entry name" value="Sigma70_r3"/>
    <property type="match status" value="1"/>
</dbReference>
<keyword evidence="3 6" id="KW-0731">Sigma factor</keyword>
<keyword evidence="1 6" id="KW-0963">Cytoplasm</keyword>
<dbReference type="InterPro" id="IPR050239">
    <property type="entry name" value="Sigma-70_RNA_pol_init_factors"/>
</dbReference>
<evidence type="ECO:0000256" key="6">
    <source>
        <dbReference type="HAMAP-Rule" id="MF_00963"/>
    </source>
</evidence>
<dbReference type="PANTHER" id="PTHR30603">
    <property type="entry name" value="RNA POLYMERASE SIGMA FACTOR RPO"/>
    <property type="match status" value="1"/>
</dbReference>
<dbReference type="GO" id="GO:0005737">
    <property type="term" value="C:cytoplasm"/>
    <property type="evidence" value="ECO:0007669"/>
    <property type="project" value="UniProtKB-SubCell"/>
</dbReference>
<dbReference type="InterPro" id="IPR013324">
    <property type="entry name" value="RNA_pol_sigma_r3/r4-like"/>
</dbReference>
<organism evidence="10 11">
    <name type="scientific">Anaerococcus porci</name>
    <dbReference type="NCBI Taxonomy" id="2652269"/>
    <lineage>
        <taxon>Bacteria</taxon>
        <taxon>Bacillati</taxon>
        <taxon>Bacillota</taxon>
        <taxon>Tissierellia</taxon>
        <taxon>Tissierellales</taxon>
        <taxon>Peptoniphilaceae</taxon>
        <taxon>Anaerococcus</taxon>
    </lineage>
</organism>
<feature type="short sequence motif" description="Interaction with polymerase core subunit RpoC" evidence="6">
    <location>
        <begin position="412"/>
        <end position="415"/>
    </location>
</feature>
<dbReference type="InterPro" id="IPR028630">
    <property type="entry name" value="Sigma70_RpoD"/>
</dbReference>
<accession>A0A6N7VQB3</accession>
<dbReference type="PANTHER" id="PTHR30603:SF60">
    <property type="entry name" value="RNA POLYMERASE SIGMA FACTOR RPOD"/>
    <property type="match status" value="1"/>
</dbReference>
<dbReference type="Gene3D" id="1.10.10.10">
    <property type="entry name" value="Winged helix-like DNA-binding domain superfamily/Winged helix DNA-binding domain"/>
    <property type="match status" value="2"/>
</dbReference>
<feature type="DNA-binding region" description="H-T-H motif" evidence="6">
    <location>
        <begin position="582"/>
        <end position="601"/>
    </location>
</feature>
<reference evidence="10 11" key="1">
    <citation type="submission" date="2019-08" db="EMBL/GenBank/DDBJ databases">
        <title>In-depth cultivation of the pig gut microbiome towards novel bacterial diversity and tailored functional studies.</title>
        <authorList>
            <person name="Wylensek D."/>
            <person name="Hitch T.C.A."/>
            <person name="Clavel T."/>
        </authorList>
    </citation>
    <scope>NUCLEOTIDE SEQUENCE [LARGE SCALE GENOMIC DNA]</scope>
    <source>
        <strain evidence="10 11">WCA-380-WT-2B</strain>
    </source>
</reference>
<dbReference type="AlphaFoldDB" id="A0A6N7VQB3"/>
<dbReference type="SUPFAM" id="SSF88659">
    <property type="entry name" value="Sigma3 and sigma4 domains of RNA polymerase sigma factors"/>
    <property type="match status" value="2"/>
</dbReference>
<protein>
    <recommendedName>
        <fullName evidence="6">RNA polymerase sigma factor SigA</fullName>
    </recommendedName>
</protein>
<feature type="region of interest" description="Sigma-70 factor domain-3" evidence="6">
    <location>
        <begin position="467"/>
        <end position="543"/>
    </location>
</feature>
<keyword evidence="2 6" id="KW-0805">Transcription regulation</keyword>
<evidence type="ECO:0000256" key="1">
    <source>
        <dbReference type="ARBA" id="ARBA00022490"/>
    </source>
</evidence>
<feature type="coiled-coil region" evidence="7">
    <location>
        <begin position="66"/>
        <end position="93"/>
    </location>
</feature>
<dbReference type="HAMAP" id="MF_00963">
    <property type="entry name" value="Sigma70_RpoD_SigA"/>
    <property type="match status" value="1"/>
</dbReference>
<evidence type="ECO:0000256" key="5">
    <source>
        <dbReference type="ARBA" id="ARBA00023163"/>
    </source>
</evidence>
<proteinExistence type="inferred from homology"/>
<dbReference type="InterPro" id="IPR013325">
    <property type="entry name" value="RNA_pol_sigma_r2"/>
</dbReference>